<dbReference type="EC" id="1.3.1.94" evidence="5"/>
<dbReference type="Proteomes" id="UP000590412">
    <property type="component" value="Unassembled WGS sequence"/>
</dbReference>
<keyword evidence="3 5" id="KW-1133">Transmembrane helix</keyword>
<evidence type="ECO:0000259" key="6">
    <source>
        <dbReference type="Pfam" id="PF02544"/>
    </source>
</evidence>
<feature type="transmembrane region" description="Helical" evidence="5">
    <location>
        <begin position="246"/>
        <end position="267"/>
    </location>
</feature>
<evidence type="ECO:0000256" key="1">
    <source>
        <dbReference type="ARBA" id="ARBA00004127"/>
    </source>
</evidence>
<evidence type="ECO:0000313" key="8">
    <source>
        <dbReference type="Proteomes" id="UP000590412"/>
    </source>
</evidence>
<dbReference type="PROSITE" id="PS50244">
    <property type="entry name" value="S5A_REDUCTASE"/>
    <property type="match status" value="1"/>
</dbReference>
<dbReference type="InterPro" id="IPR039698">
    <property type="entry name" value="Dfg10/SRD5A3"/>
</dbReference>
<feature type="transmembrane region" description="Helical" evidence="5">
    <location>
        <begin position="12"/>
        <end position="31"/>
    </location>
</feature>
<dbReference type="GO" id="GO:0005789">
    <property type="term" value="C:endoplasmic reticulum membrane"/>
    <property type="evidence" value="ECO:0007669"/>
    <property type="project" value="UniProtKB-SubCell"/>
</dbReference>
<dbReference type="PANTHER" id="PTHR14624">
    <property type="entry name" value="DFG10 PROTEIN"/>
    <property type="match status" value="1"/>
</dbReference>
<comment type="caution">
    <text evidence="7">The sequence shown here is derived from an EMBL/GenBank/DDBJ whole genome shotgun (WGS) entry which is preliminary data.</text>
</comment>
<feature type="transmembrane region" description="Helical" evidence="5">
    <location>
        <begin position="219"/>
        <end position="240"/>
    </location>
</feature>
<dbReference type="EMBL" id="JABWAB010000004">
    <property type="protein sequence ID" value="KAF6052511.1"/>
    <property type="molecule type" value="Genomic_DNA"/>
</dbReference>
<dbReference type="Pfam" id="PF02544">
    <property type="entry name" value="Steroid_dh"/>
    <property type="match status" value="1"/>
</dbReference>
<dbReference type="GO" id="GO:0016095">
    <property type="term" value="P:polyprenol catabolic process"/>
    <property type="evidence" value="ECO:0007669"/>
    <property type="project" value="UniProtKB-UniRule"/>
</dbReference>
<evidence type="ECO:0000313" key="7">
    <source>
        <dbReference type="EMBL" id="KAF6052511.1"/>
    </source>
</evidence>
<keyword evidence="5" id="KW-0560">Oxidoreductase</keyword>
<evidence type="ECO:0000256" key="2">
    <source>
        <dbReference type="ARBA" id="ARBA00022692"/>
    </source>
</evidence>
<keyword evidence="5" id="KW-0521">NADP</keyword>
<keyword evidence="4 5" id="KW-0472">Membrane</keyword>
<dbReference type="PANTHER" id="PTHR14624:SF0">
    <property type="entry name" value="POLYPRENOL REDUCTASE"/>
    <property type="match status" value="1"/>
</dbReference>
<proteinExistence type="inferred from homology"/>
<reference evidence="7" key="1">
    <citation type="submission" date="2020-03" db="EMBL/GenBank/DDBJ databases">
        <title>FDA dAtabase for Regulatory Grade micrObial Sequences (FDA-ARGOS): Supporting development and validation of Infectious Disease Dx tests.</title>
        <authorList>
            <person name="Campos J."/>
            <person name="Goldberg B."/>
            <person name="Tallon L."/>
            <person name="Sadzewicz L."/>
            <person name="Vavikolanu K."/>
            <person name="Mehta A."/>
            <person name="Aluvathingal J."/>
            <person name="Nadendla S."/>
            <person name="Nandy P."/>
            <person name="Geyer C."/>
            <person name="Yan Y."/>
            <person name="Sichtig H."/>
        </authorList>
    </citation>
    <scope>NUCLEOTIDE SEQUENCE [LARGE SCALE GENOMIC DNA]</scope>
    <source>
        <strain evidence="7">FDAARGOS_652</strain>
    </source>
</reference>
<comment type="catalytic activity">
    <reaction evidence="5">
        <text>a di-trans,poly-cis-dolichal + NADP(+) = a di-trans,poly-cis-polyprenal + NADPH + H(+)</text>
        <dbReference type="Rhea" id="RHEA:80727"/>
        <dbReference type="Rhea" id="RHEA-COMP:19536"/>
        <dbReference type="Rhea" id="RHEA-COMP:19537"/>
        <dbReference type="ChEBI" id="CHEBI:15378"/>
        <dbReference type="ChEBI" id="CHEBI:57783"/>
        <dbReference type="ChEBI" id="CHEBI:58349"/>
        <dbReference type="ChEBI" id="CHEBI:231623"/>
        <dbReference type="ChEBI" id="CHEBI:231637"/>
        <dbReference type="EC" id="1.3.1.94"/>
    </reaction>
    <physiologicalReaction direction="right-to-left" evidence="5">
        <dbReference type="Rhea" id="RHEA:80729"/>
    </physiologicalReaction>
</comment>
<comment type="subcellular location">
    <subcellularLocation>
        <location evidence="1">Endomembrane system</location>
        <topology evidence="1">Multi-pass membrane protein</topology>
    </subcellularLocation>
    <subcellularLocation>
        <location evidence="5">Endoplasmic reticulum membrane</location>
    </subcellularLocation>
</comment>
<gene>
    <name evidence="7" type="ORF">FOB60_002767</name>
</gene>
<comment type="similarity">
    <text evidence="5">Belongs to the steroid 5-alpha reductase family. Polyprenal reductase subfamily.</text>
</comment>
<dbReference type="AlphaFoldDB" id="A0A8X7TAT6"/>
<dbReference type="GO" id="GO:0006488">
    <property type="term" value="P:dolichol-linked oligosaccharide biosynthetic process"/>
    <property type="evidence" value="ECO:0007669"/>
    <property type="project" value="UniProtKB-UniRule"/>
</dbReference>
<comment type="pathway">
    <text evidence="5">Protein modification; protein glycosylation.</text>
</comment>
<name>A0A8X7TAT6_CANPA</name>
<dbReference type="OrthoDB" id="541710at2759"/>
<accession>A0A8X7TAT6</accession>
<dbReference type="InterPro" id="IPR001104">
    <property type="entry name" value="3-oxo-5_a-steroid_4-DH_C"/>
</dbReference>
<dbReference type="GO" id="GO:0160198">
    <property type="term" value="F:polyprenal reductase activity"/>
    <property type="evidence" value="ECO:0007669"/>
    <property type="project" value="UniProtKB-EC"/>
</dbReference>
<feature type="transmembrane region" description="Helical" evidence="5">
    <location>
        <begin position="177"/>
        <end position="198"/>
    </location>
</feature>
<feature type="transmembrane region" description="Helical" evidence="5">
    <location>
        <begin position="150"/>
        <end position="171"/>
    </location>
</feature>
<comment type="function">
    <text evidence="5">Plays a key role in early steps of protein N-linked glycosylation by being involved in the conversion of polyprenol into dolichol. Acts as a polyprenal reductase that mediates the reduction of polyprenal into dolichal in a NADP-dependent mechanism. Dolichols are required for the synthesis of dolichol-linked monosaccharides and the oligosaccharide precursor used for N-glycosylation.</text>
</comment>
<evidence type="ECO:0000256" key="4">
    <source>
        <dbReference type="ARBA" id="ARBA00023136"/>
    </source>
</evidence>
<organism evidence="7 8">
    <name type="scientific">Candida parapsilosis</name>
    <name type="common">Yeast</name>
    <dbReference type="NCBI Taxonomy" id="5480"/>
    <lineage>
        <taxon>Eukaryota</taxon>
        <taxon>Fungi</taxon>
        <taxon>Dikarya</taxon>
        <taxon>Ascomycota</taxon>
        <taxon>Saccharomycotina</taxon>
        <taxon>Pichiomycetes</taxon>
        <taxon>Debaryomycetaceae</taxon>
        <taxon>Candida/Lodderomyces clade</taxon>
        <taxon>Candida</taxon>
    </lineage>
</organism>
<feature type="domain" description="3-oxo-5-alpha-steroid 4-dehydrogenase C-terminal" evidence="6">
    <location>
        <begin position="180"/>
        <end position="282"/>
    </location>
</feature>
<evidence type="ECO:0000256" key="3">
    <source>
        <dbReference type="ARBA" id="ARBA00022989"/>
    </source>
</evidence>
<dbReference type="GO" id="GO:0003865">
    <property type="term" value="F:3-oxo-5-alpha-steroid 4-dehydrogenase activity"/>
    <property type="evidence" value="ECO:0007669"/>
    <property type="project" value="TreeGrafter"/>
</dbReference>
<dbReference type="GO" id="GO:0102389">
    <property type="term" value="F:polyprenol reductase activity"/>
    <property type="evidence" value="ECO:0007669"/>
    <property type="project" value="UniProtKB-UniRule"/>
</dbReference>
<protein>
    <recommendedName>
        <fullName evidence="5">Polyprenal reductase</fullName>
        <ecNumber evidence="5">1.3.1.94</ecNumber>
    </recommendedName>
</protein>
<sequence>MDITSTYNLQLLVSLVYFALTLGVLLVKYVTPLKKLLNYGKTVNYHNETNDNDNNNENRGSHSPPSKVIDIIVKYAVVQKSWFAHFYICLFTLSTATYFRACHESIIGQSSDVTYKNMRLINTILIIQGARRMIESFAVTKFSPTSYMNITHYIVGMSHYVLIALATYLGLSGNCSASAALTIIDYVLIAVFGIASVQQFRAHYHLAHLVKYSLPKFKVVASPHYFYEVVIYTVFMLFSVKNGINLTSLMFISSLIFVVVNLSVSAVETYRYYQHKYREEFDLKWAIFPGIL</sequence>
<keyword evidence="2 5" id="KW-0812">Transmembrane</keyword>
<evidence type="ECO:0000256" key="5">
    <source>
        <dbReference type="RuleBase" id="RU367081"/>
    </source>
</evidence>
<keyword evidence="5" id="KW-0256">Endoplasmic reticulum</keyword>